<dbReference type="eggNOG" id="ENOG5030SF8">
    <property type="taxonomic scope" value="Bacteria"/>
</dbReference>
<gene>
    <name evidence="3" type="ORF">MCSF7_02664</name>
</gene>
<protein>
    <recommendedName>
        <fullName evidence="2">HTH HARE-type domain-containing protein</fullName>
    </recommendedName>
</protein>
<dbReference type="InterPro" id="IPR038087">
    <property type="entry name" value="RNAP_delta_N_dom_sf"/>
</dbReference>
<keyword evidence="1" id="KW-0804">Transcription</keyword>
<comment type="caution">
    <text evidence="3">The sequence shown here is derived from an EMBL/GenBank/DDBJ whole genome shotgun (WGS) entry which is preliminary data.</text>
</comment>
<dbReference type="NCBIfam" id="NF045964">
    <property type="entry name" value="RNAP_delt_plasma"/>
    <property type="match status" value="1"/>
</dbReference>
<evidence type="ECO:0000256" key="1">
    <source>
        <dbReference type="ARBA" id="ARBA00023163"/>
    </source>
</evidence>
<organism evidence="3 4">
    <name type="scientific">Mycoplasmopsis columbina SF7</name>
    <dbReference type="NCBI Taxonomy" id="1037410"/>
    <lineage>
        <taxon>Bacteria</taxon>
        <taxon>Bacillati</taxon>
        <taxon>Mycoplasmatota</taxon>
        <taxon>Mycoplasmoidales</taxon>
        <taxon>Metamycoplasmataceae</taxon>
        <taxon>Mycoplasmopsis</taxon>
    </lineage>
</organism>
<dbReference type="Gene3D" id="1.10.10.1250">
    <property type="entry name" value="RNA polymerase, subunit delta, N-terminal domain"/>
    <property type="match status" value="1"/>
</dbReference>
<keyword evidence="4" id="KW-1185">Reference proteome</keyword>
<dbReference type="RefSeq" id="WP_006608341.1">
    <property type="nucleotide sequence ID" value="NZ_AFXA01000002.1"/>
</dbReference>
<dbReference type="EMBL" id="AFXA01000002">
    <property type="protein sequence ID" value="EGV00571.1"/>
    <property type="molecule type" value="Genomic_DNA"/>
</dbReference>
<name>F9UJ75_9BACT</name>
<dbReference type="GO" id="GO:0006355">
    <property type="term" value="P:regulation of DNA-templated transcription"/>
    <property type="evidence" value="ECO:0007669"/>
    <property type="project" value="InterPro"/>
</dbReference>
<dbReference type="AlphaFoldDB" id="F9UJ75"/>
<evidence type="ECO:0000313" key="4">
    <source>
        <dbReference type="Proteomes" id="UP000004978"/>
    </source>
</evidence>
<sequence length="86" mass="10163">MKTILDITLEFAKKHCANGNYVSFNEIFTAVEEELKEKWELEAEVKKETYEKIQVNKIGELYRLLTVDSRFERNANGEWTTRVGFK</sequence>
<accession>F9UJ75</accession>
<feature type="domain" description="HTH HARE-type" evidence="2">
    <location>
        <begin position="2"/>
        <end position="84"/>
    </location>
</feature>
<proteinExistence type="predicted"/>
<evidence type="ECO:0000313" key="3">
    <source>
        <dbReference type="EMBL" id="EGV00571.1"/>
    </source>
</evidence>
<evidence type="ECO:0000259" key="2">
    <source>
        <dbReference type="PROSITE" id="PS51913"/>
    </source>
</evidence>
<dbReference type="STRING" id="1037410.MCSF7_02664"/>
<dbReference type="Proteomes" id="UP000004978">
    <property type="component" value="Unassembled WGS sequence"/>
</dbReference>
<dbReference type="InterPro" id="IPR007759">
    <property type="entry name" value="Asxl_HARE-HTH"/>
</dbReference>
<dbReference type="PROSITE" id="PS51913">
    <property type="entry name" value="HTH_HARE"/>
    <property type="match status" value="1"/>
</dbReference>
<reference evidence="3 4" key="1">
    <citation type="journal article" date="2013" name="Genome Announc.">
        <title>Genome Sequence of Mycoplasma columbinum Strain SF7.</title>
        <authorList>
            <person name="Guo Z."/>
            <person name="Xu X."/>
            <person name="Zheng Q."/>
            <person name="Li T."/>
            <person name="Kuang S."/>
            <person name="Zhang Z."/>
            <person name="Chen Y."/>
            <person name="Lu X."/>
            <person name="Zhou R."/>
            <person name="Bi D."/>
            <person name="Jin H."/>
        </authorList>
    </citation>
    <scope>NUCLEOTIDE SEQUENCE [LARGE SCALE GENOMIC DNA]</scope>
    <source>
        <strain evidence="3 4">SF7</strain>
    </source>
</reference>